<feature type="coiled-coil region" evidence="1">
    <location>
        <begin position="913"/>
        <end position="943"/>
    </location>
</feature>
<feature type="compositionally biased region" description="Basic and acidic residues" evidence="2">
    <location>
        <begin position="635"/>
        <end position="646"/>
    </location>
</feature>
<feature type="compositionally biased region" description="Basic and acidic residues" evidence="2">
    <location>
        <begin position="314"/>
        <end position="326"/>
    </location>
</feature>
<feature type="compositionally biased region" description="Basic and acidic residues" evidence="2">
    <location>
        <begin position="1071"/>
        <end position="1101"/>
    </location>
</feature>
<reference evidence="5" key="1">
    <citation type="journal article" date="2023" name="Commun. Biol.">
        <title>Genome analysis of Parmales, the sister group of diatoms, reveals the evolutionary specialization of diatoms from phago-mixotrophs to photoautotrophs.</title>
        <authorList>
            <person name="Ban H."/>
            <person name="Sato S."/>
            <person name="Yoshikawa S."/>
            <person name="Yamada K."/>
            <person name="Nakamura Y."/>
            <person name="Ichinomiya M."/>
            <person name="Sato N."/>
            <person name="Blanc-Mathieu R."/>
            <person name="Endo H."/>
            <person name="Kuwata A."/>
            <person name="Ogata H."/>
        </authorList>
    </citation>
    <scope>NUCLEOTIDE SEQUENCE [LARGE SCALE GENOMIC DNA]</scope>
</reference>
<feature type="compositionally biased region" description="Low complexity" evidence="2">
    <location>
        <begin position="673"/>
        <end position="688"/>
    </location>
</feature>
<feature type="region of interest" description="Disordered" evidence="2">
    <location>
        <begin position="1293"/>
        <end position="1315"/>
    </location>
</feature>
<dbReference type="SUPFAM" id="SSF51045">
    <property type="entry name" value="WW domain"/>
    <property type="match status" value="1"/>
</dbReference>
<feature type="compositionally biased region" description="Polar residues" evidence="2">
    <location>
        <begin position="169"/>
        <end position="179"/>
    </location>
</feature>
<dbReference type="SMART" id="SM00456">
    <property type="entry name" value="WW"/>
    <property type="match status" value="2"/>
</dbReference>
<dbReference type="PROSITE" id="PS01159">
    <property type="entry name" value="WW_DOMAIN_1"/>
    <property type="match status" value="1"/>
</dbReference>
<feature type="compositionally biased region" description="Low complexity" evidence="2">
    <location>
        <begin position="350"/>
        <end position="360"/>
    </location>
</feature>
<protein>
    <recommendedName>
        <fullName evidence="3">WW domain-containing protein</fullName>
    </recommendedName>
</protein>
<dbReference type="PANTHER" id="PTHR48125">
    <property type="entry name" value="LP07818P1"/>
    <property type="match status" value="1"/>
</dbReference>
<feature type="region of interest" description="Disordered" evidence="2">
    <location>
        <begin position="614"/>
        <end position="718"/>
    </location>
</feature>
<dbReference type="InterPro" id="IPR001202">
    <property type="entry name" value="WW_dom"/>
</dbReference>
<dbReference type="CDD" id="cd00201">
    <property type="entry name" value="WW"/>
    <property type="match status" value="1"/>
</dbReference>
<evidence type="ECO:0000313" key="4">
    <source>
        <dbReference type="EMBL" id="GMH47357.1"/>
    </source>
</evidence>
<feature type="compositionally biased region" description="Basic and acidic residues" evidence="2">
    <location>
        <begin position="826"/>
        <end position="844"/>
    </location>
</feature>
<feature type="region of interest" description="Disordered" evidence="2">
    <location>
        <begin position="1236"/>
        <end position="1277"/>
    </location>
</feature>
<dbReference type="Gene3D" id="2.20.70.10">
    <property type="match status" value="1"/>
</dbReference>
<feature type="domain" description="WW" evidence="3">
    <location>
        <begin position="416"/>
        <end position="444"/>
    </location>
</feature>
<comment type="caution">
    <text evidence="4">The sequence shown here is derived from an EMBL/GenBank/DDBJ whole genome shotgun (WGS) entry which is preliminary data.</text>
</comment>
<dbReference type="Pfam" id="PF00397">
    <property type="entry name" value="WW"/>
    <property type="match status" value="1"/>
</dbReference>
<feature type="compositionally biased region" description="Basic and acidic residues" evidence="2">
    <location>
        <begin position="690"/>
        <end position="718"/>
    </location>
</feature>
<sequence length="1315" mass="146144">MEAKNNRILSPARKISAKEASHGISPVPSPHHHNHTHPGGSLSTLHEDTIAASSKAPSNPKPPKTRSVKKKKPRPPPAPPPPPPAPEDLALPDTLPQGKGKPVVLKPKARPPSSPKPEKKKPKPPPPKPTDEEKKKKVVVKSTARPLIGAGSVPPPRSASLSDFPATPDSVQLSPSMTGASGPLKDAITAVKGLEESQAQMMSEIDDMKKQMEENMAKREEEAKNMKEKKERPAKKTKSRPKPLQNVENEYNSSPSPSGGAFNFPSSLRVGGTPPSVPPPDVIDDEPLSPPPQDEPEGSGRRTSSKVAKTKPPLPKEEEPVEDKPIKLVKKPPPGYPGGQPKRNSNPQKSPRSSISISKPKSPENPPNPAPAPAPAPAAATEKTDKITATKKKKKPKRPPPPQSPPPEEEEKKTVWIAYFSSPQNKHYYENEDTGEVQWAAPHKTDVIKYEHELSDDEEEVEDVKVVEKKKKEEKKERRSTNTKSSDEPKPKPLSIKDRINSLERNSSTDEISTPANASLSFRRGSGLLVFQKTMQKMNLSPKMAITKLASPPKEGYNSEEEDTPMFIKAQKQMEAATRKMEKLRREKFEKEMAQHRAPRINKVSQKLVVNTKSIAERTADQQRAKQKKLAQLQQEKEARESKETSFKPNLITGKKKMKEVKPFSRPTKPDDSSQGSSVRSSQPSMSSEFQERQAKHLYEKEVKRKELEETRRAKDMKECDFKPMLAPNSKKMVAAARKKEAAKIVALIQEDAKYAQNGVGKDSDLYTAAINGDVGARLTLQGRQQARKQEMIKEQHTQQLRAAANPKIDERSQTMARAGNVSSRLYDDRERVQKKQEKRKQQYEESQMFDPKTGQKFGAPKISSKSQLMAEQRVYATAVAQTKEKMARGESVETTPDGKTIVPNYDVANALINRGKAREEKLERMKKQKEEEELRLAQKSKVSKTSKQLAARRGTTKERLHRTVGNIREETLKQIEEEKPTFQPVVNAKLDSPQGAQRIYGDAGVLKKRTSVAAGVMARNEAWVKAKEERARKTAETRKQIEDAEWTFKPKVKNYAGDGGGPLQQQGARNPRDVQKRAEKWHLDREKKMEQKRKEKEKNELNGYTFKPNMRKSFRCSPKSSPENSPVGKGGGFGYGTRYLGADESTISEGSEYVEDTFEAEDLMRNQQGGGVKGDISNTSDIFSGERNGKRRGSVKAALQELDDFMAIETSVLHHDNSHMAESHISGMSSYVFEGEGGREGDDVSEGSEEYYGELAGGGRGGEESPSNRRGSLPAGWLEFVDPSGKKYYHNALTNRTQWEPPVEEGRGQDTPGG</sequence>
<evidence type="ECO:0000256" key="2">
    <source>
        <dbReference type="SAM" id="MobiDB-lite"/>
    </source>
</evidence>
<feature type="compositionally biased region" description="Basic and acidic residues" evidence="2">
    <location>
        <begin position="788"/>
        <end position="797"/>
    </location>
</feature>
<feature type="region of interest" description="Disordered" evidence="2">
    <location>
        <begin position="1057"/>
        <end position="1133"/>
    </location>
</feature>
<feature type="compositionally biased region" description="Basic and acidic residues" evidence="2">
    <location>
        <begin position="615"/>
        <end position="624"/>
    </location>
</feature>
<evidence type="ECO:0000313" key="5">
    <source>
        <dbReference type="Proteomes" id="UP001162640"/>
    </source>
</evidence>
<feature type="compositionally biased region" description="Basic and acidic residues" evidence="2">
    <location>
        <begin position="206"/>
        <end position="231"/>
    </location>
</feature>
<dbReference type="Proteomes" id="UP001162640">
    <property type="component" value="Unassembled WGS sequence"/>
</dbReference>
<dbReference type="InterPro" id="IPR036020">
    <property type="entry name" value="WW_dom_sf"/>
</dbReference>
<dbReference type="EMBL" id="BLQM01000001">
    <property type="protein sequence ID" value="GMH47357.1"/>
    <property type="molecule type" value="Genomic_DNA"/>
</dbReference>
<feature type="compositionally biased region" description="Basic and acidic residues" evidence="2">
    <location>
        <begin position="660"/>
        <end position="672"/>
    </location>
</feature>
<feature type="region of interest" description="Disordered" evidence="2">
    <location>
        <begin position="788"/>
        <end position="868"/>
    </location>
</feature>
<feature type="region of interest" description="Disordered" evidence="2">
    <location>
        <begin position="1"/>
        <end position="417"/>
    </location>
</feature>
<feature type="compositionally biased region" description="Polar residues" evidence="2">
    <location>
        <begin position="246"/>
        <end position="257"/>
    </location>
</feature>
<feature type="region of interest" description="Disordered" evidence="2">
    <location>
        <begin position="450"/>
        <end position="519"/>
    </location>
</feature>
<feature type="region of interest" description="Disordered" evidence="2">
    <location>
        <begin position="590"/>
        <end position="609"/>
    </location>
</feature>
<dbReference type="PANTHER" id="PTHR48125:SF12">
    <property type="entry name" value="AT HOOK TRANSCRIPTION FACTOR FAMILY-RELATED"/>
    <property type="match status" value="1"/>
</dbReference>
<evidence type="ECO:0000256" key="1">
    <source>
        <dbReference type="SAM" id="Coils"/>
    </source>
</evidence>
<name>A0A9W7DM66_9STRA</name>
<feature type="compositionally biased region" description="Basic residues" evidence="2">
    <location>
        <begin position="63"/>
        <end position="74"/>
    </location>
</feature>
<feature type="compositionally biased region" description="Pro residues" evidence="2">
    <location>
        <begin position="363"/>
        <end position="376"/>
    </location>
</feature>
<feature type="compositionally biased region" description="Basic residues" evidence="2">
    <location>
        <begin position="389"/>
        <end position="398"/>
    </location>
</feature>
<keyword evidence="1" id="KW-0175">Coiled coil</keyword>
<organism evidence="4 5">
    <name type="scientific">Triparma laevis f. inornata</name>
    <dbReference type="NCBI Taxonomy" id="1714386"/>
    <lineage>
        <taxon>Eukaryota</taxon>
        <taxon>Sar</taxon>
        <taxon>Stramenopiles</taxon>
        <taxon>Ochrophyta</taxon>
        <taxon>Bolidophyceae</taxon>
        <taxon>Parmales</taxon>
        <taxon>Triparmaceae</taxon>
        <taxon>Triparma</taxon>
    </lineage>
</organism>
<feature type="compositionally biased region" description="Polar residues" evidence="2">
    <location>
        <begin position="503"/>
        <end position="519"/>
    </location>
</feature>
<accession>A0A9W7DM66</accession>
<evidence type="ECO:0000259" key="3">
    <source>
        <dbReference type="PROSITE" id="PS50020"/>
    </source>
</evidence>
<feature type="region of interest" description="Disordered" evidence="2">
    <location>
        <begin position="1169"/>
        <end position="1190"/>
    </location>
</feature>
<feature type="compositionally biased region" description="Basic and acidic residues" evidence="2">
    <location>
        <begin position="463"/>
        <end position="502"/>
    </location>
</feature>
<feature type="compositionally biased region" description="Basic residues" evidence="2">
    <location>
        <begin position="232"/>
        <end position="241"/>
    </location>
</feature>
<gene>
    <name evidence="4" type="ORF">TL16_g00044</name>
</gene>
<feature type="domain" description="WW" evidence="3">
    <location>
        <begin position="1272"/>
        <end position="1305"/>
    </location>
</feature>
<proteinExistence type="predicted"/>
<feature type="compositionally biased region" description="Acidic residues" evidence="2">
    <location>
        <begin position="1244"/>
        <end position="1253"/>
    </location>
</feature>
<feature type="compositionally biased region" description="Pro residues" evidence="2">
    <location>
        <begin position="75"/>
        <end position="86"/>
    </location>
</feature>
<dbReference type="PROSITE" id="PS50020">
    <property type="entry name" value="WW_DOMAIN_2"/>
    <property type="match status" value="2"/>
</dbReference>